<feature type="transmembrane region" description="Helical" evidence="5">
    <location>
        <begin position="132"/>
        <end position="151"/>
    </location>
</feature>
<feature type="transmembrane region" description="Helical" evidence="5">
    <location>
        <begin position="358"/>
        <end position="381"/>
    </location>
</feature>
<keyword evidence="7" id="KW-0436">Ligase</keyword>
<evidence type="ECO:0000256" key="3">
    <source>
        <dbReference type="ARBA" id="ARBA00022989"/>
    </source>
</evidence>
<reference evidence="7 8" key="1">
    <citation type="submission" date="2019-03" db="EMBL/GenBank/DDBJ databases">
        <title>Genomic Encyclopedia of Type Strains, Phase IV (KMG-IV): sequencing the most valuable type-strain genomes for metagenomic binning, comparative biology and taxonomic classification.</title>
        <authorList>
            <person name="Goeker M."/>
        </authorList>
    </citation>
    <scope>NUCLEOTIDE SEQUENCE [LARGE SCALE GENOMIC DNA]</scope>
    <source>
        <strain evidence="7 8">DSM 7445</strain>
    </source>
</reference>
<organism evidence="7 8">
    <name type="scientific">Paucimonas lemoignei</name>
    <name type="common">Pseudomonas lemoignei</name>
    <dbReference type="NCBI Taxonomy" id="29443"/>
    <lineage>
        <taxon>Bacteria</taxon>
        <taxon>Pseudomonadati</taxon>
        <taxon>Pseudomonadota</taxon>
        <taxon>Betaproteobacteria</taxon>
        <taxon>Burkholderiales</taxon>
        <taxon>Burkholderiaceae</taxon>
        <taxon>Paucimonas</taxon>
    </lineage>
</organism>
<evidence type="ECO:0000256" key="5">
    <source>
        <dbReference type="SAM" id="Phobius"/>
    </source>
</evidence>
<dbReference type="InterPro" id="IPR051533">
    <property type="entry name" value="WaaL-like"/>
</dbReference>
<dbReference type="GO" id="GO:0016874">
    <property type="term" value="F:ligase activity"/>
    <property type="evidence" value="ECO:0007669"/>
    <property type="project" value="UniProtKB-KW"/>
</dbReference>
<evidence type="ECO:0000256" key="2">
    <source>
        <dbReference type="ARBA" id="ARBA00022692"/>
    </source>
</evidence>
<evidence type="ECO:0000313" key="7">
    <source>
        <dbReference type="EMBL" id="TCS34318.1"/>
    </source>
</evidence>
<evidence type="ECO:0000256" key="1">
    <source>
        <dbReference type="ARBA" id="ARBA00004141"/>
    </source>
</evidence>
<feature type="transmembrane region" description="Helical" evidence="5">
    <location>
        <begin position="32"/>
        <end position="55"/>
    </location>
</feature>
<keyword evidence="4 5" id="KW-0472">Membrane</keyword>
<dbReference type="Proteomes" id="UP000295382">
    <property type="component" value="Unassembled WGS sequence"/>
</dbReference>
<name>A0A4R3HQ65_PAULE</name>
<dbReference type="RefSeq" id="WP_132259894.1">
    <property type="nucleotide sequence ID" value="NZ_SLZQ01000013.1"/>
</dbReference>
<gene>
    <name evidence="7" type="ORF">EDC30_11311</name>
</gene>
<dbReference type="AlphaFoldDB" id="A0A4R3HQ65"/>
<evidence type="ECO:0000259" key="6">
    <source>
        <dbReference type="Pfam" id="PF04932"/>
    </source>
</evidence>
<protein>
    <submittedName>
        <fullName evidence="7">O-antigen ligase-like membrane protein</fullName>
    </submittedName>
</protein>
<dbReference type="Pfam" id="PF04932">
    <property type="entry name" value="Wzy_C"/>
    <property type="match status" value="1"/>
</dbReference>
<feature type="transmembrane region" description="Helical" evidence="5">
    <location>
        <begin position="227"/>
        <end position="255"/>
    </location>
</feature>
<feature type="transmembrane region" description="Helical" evidence="5">
    <location>
        <begin position="158"/>
        <end position="179"/>
    </location>
</feature>
<keyword evidence="8" id="KW-1185">Reference proteome</keyword>
<dbReference type="EMBL" id="SLZQ01000013">
    <property type="protein sequence ID" value="TCS34318.1"/>
    <property type="molecule type" value="Genomic_DNA"/>
</dbReference>
<keyword evidence="3 5" id="KW-1133">Transmembrane helix</keyword>
<feature type="transmembrane region" description="Helical" evidence="5">
    <location>
        <begin position="267"/>
        <end position="288"/>
    </location>
</feature>
<feature type="transmembrane region" description="Helical" evidence="5">
    <location>
        <begin position="91"/>
        <end position="112"/>
    </location>
</feature>
<accession>A0A4R3HQ65</accession>
<dbReference type="OrthoDB" id="9791675at2"/>
<feature type="transmembrane region" description="Helical" evidence="5">
    <location>
        <begin position="61"/>
        <end position="79"/>
    </location>
</feature>
<dbReference type="PANTHER" id="PTHR37422">
    <property type="entry name" value="TEICHURONIC ACID BIOSYNTHESIS PROTEIN TUAE"/>
    <property type="match status" value="1"/>
</dbReference>
<feature type="transmembrane region" description="Helical" evidence="5">
    <location>
        <begin position="199"/>
        <end position="220"/>
    </location>
</feature>
<comment type="caution">
    <text evidence="7">The sequence shown here is derived from an EMBL/GenBank/DDBJ whole genome shotgun (WGS) entry which is preliminary data.</text>
</comment>
<feature type="transmembrane region" description="Helical" evidence="5">
    <location>
        <begin position="393"/>
        <end position="425"/>
    </location>
</feature>
<keyword evidence="2 5" id="KW-0812">Transmembrane</keyword>
<evidence type="ECO:0000313" key="8">
    <source>
        <dbReference type="Proteomes" id="UP000295382"/>
    </source>
</evidence>
<sequence length="438" mass="48786">MNTDVFTSTSLLPKRDVMVTWTIRPSVAFLRWYHSVAIAASLIILFSNLPIYSYILLPELLPKYFFFGLFALLAPLLIVKFHTLRSYLLSPFCLWALLLIVLNVIHLSSFSADAATSAAPFINTQLNGRSDFILTRIQYVVFALLFGFAVYSCNRTSYLRVFVLLAIAIPIAIMVDFASPGLLYPIDTSGAVLGRAAAMFINPTTAAEAALLVFIFACAVVSPKYRLFLFVLMAAGILVTFTRSAIIAMAFLWVAFVYKRILPRSTILISAILLVLGVMSFGAFEAYLGNRQDLGGAIENVQARLNFFSSAELTDDSSLERAAVIRAGWEVFLQNPVFGAGAGATQFWSLRASTHNQLLLMAVEYGLLGIVLWGWLAIILWKGRFFEHRGLQLAIFFLYVFMSMFTHLMLDSASYWLATFALASLRRDGAGMRYREMA</sequence>
<proteinExistence type="predicted"/>
<dbReference type="InterPro" id="IPR007016">
    <property type="entry name" value="O-antigen_ligase-rel_domated"/>
</dbReference>
<dbReference type="GO" id="GO:0016020">
    <property type="term" value="C:membrane"/>
    <property type="evidence" value="ECO:0007669"/>
    <property type="project" value="UniProtKB-SubCell"/>
</dbReference>
<dbReference type="PANTHER" id="PTHR37422:SF13">
    <property type="entry name" value="LIPOPOLYSACCHARIDE BIOSYNTHESIS PROTEIN PA4999-RELATED"/>
    <property type="match status" value="1"/>
</dbReference>
<evidence type="ECO:0000256" key="4">
    <source>
        <dbReference type="ARBA" id="ARBA00023136"/>
    </source>
</evidence>
<feature type="domain" description="O-antigen ligase-related" evidence="6">
    <location>
        <begin position="228"/>
        <end position="373"/>
    </location>
</feature>
<comment type="subcellular location">
    <subcellularLocation>
        <location evidence="1">Membrane</location>
        <topology evidence="1">Multi-pass membrane protein</topology>
    </subcellularLocation>
</comment>